<keyword evidence="2" id="KW-0808">Transferase</keyword>
<evidence type="ECO:0000313" key="3">
    <source>
        <dbReference type="Proteomes" id="UP000019772"/>
    </source>
</evidence>
<reference evidence="2 3" key="1">
    <citation type="journal article" date="2014" name="PLoS Genet.">
        <title>Comparative Genomic Analysis of N2-Fixing and Non-N2-Fixing Paenibacillus spp.: Organization, Evolution and Expression of the Nitrogen Fixation Genes.</title>
        <authorList>
            <person name="Xie J.B."/>
            <person name="Du Z."/>
            <person name="Bai L."/>
            <person name="Tian C."/>
            <person name="Zhang Y."/>
            <person name="Xie J.Y."/>
            <person name="Wang T."/>
            <person name="Liu X."/>
            <person name="Chen X."/>
            <person name="Cheng Q."/>
            <person name="Chen S."/>
            <person name="Li J."/>
        </authorList>
    </citation>
    <scope>NUCLEOTIDE SEQUENCE [LARGE SCALE GENOMIC DNA]</scope>
    <source>
        <strain evidence="2 3">T27</strain>
    </source>
</reference>
<dbReference type="STRING" id="1268072.PSAB_06280"/>
<dbReference type="PATRIC" id="fig|1268072.3.peg.1304"/>
<accession>X4ZHI5</accession>
<dbReference type="Proteomes" id="UP000019772">
    <property type="component" value="Chromosome"/>
</dbReference>
<dbReference type="PROSITE" id="PS51186">
    <property type="entry name" value="GNAT"/>
    <property type="match status" value="1"/>
</dbReference>
<feature type="domain" description="N-acetyltransferase" evidence="1">
    <location>
        <begin position="32"/>
        <end position="186"/>
    </location>
</feature>
<protein>
    <submittedName>
        <fullName evidence="2">N-acetyltransferase GCN5</fullName>
    </submittedName>
</protein>
<dbReference type="OrthoDB" id="9799321at2"/>
<evidence type="ECO:0000313" key="2">
    <source>
        <dbReference type="EMBL" id="AHV96190.1"/>
    </source>
</evidence>
<dbReference type="PANTHER" id="PTHR43441">
    <property type="entry name" value="RIBOSOMAL-PROTEIN-SERINE ACETYLTRANSFERASE"/>
    <property type="match status" value="1"/>
</dbReference>
<keyword evidence="3" id="KW-1185">Reference proteome</keyword>
<proteinExistence type="predicted"/>
<dbReference type="SUPFAM" id="SSF55729">
    <property type="entry name" value="Acyl-CoA N-acyltransferases (Nat)"/>
    <property type="match status" value="1"/>
</dbReference>
<dbReference type="InterPro" id="IPR051908">
    <property type="entry name" value="Ribosomal_N-acetyltransferase"/>
</dbReference>
<name>X4ZHI5_9BACL</name>
<dbReference type="HOGENOM" id="CLU_013985_3_0_9"/>
<gene>
    <name evidence="2" type="ORF">PSAB_06280</name>
</gene>
<dbReference type="InterPro" id="IPR000182">
    <property type="entry name" value="GNAT_dom"/>
</dbReference>
<dbReference type="GO" id="GO:0008999">
    <property type="term" value="F:protein-N-terminal-alanine acetyltransferase activity"/>
    <property type="evidence" value="ECO:0007669"/>
    <property type="project" value="TreeGrafter"/>
</dbReference>
<dbReference type="KEGG" id="psab:PSAB_06280"/>
<dbReference type="RefSeq" id="WP_025333756.1">
    <property type="nucleotide sequence ID" value="NZ_CP004078.1"/>
</dbReference>
<dbReference type="PANTHER" id="PTHR43441:SF3">
    <property type="entry name" value="ACETYLTRANSFERASE"/>
    <property type="match status" value="1"/>
</dbReference>
<dbReference type="InterPro" id="IPR016181">
    <property type="entry name" value="Acyl_CoA_acyltransferase"/>
</dbReference>
<dbReference type="EMBL" id="CP004078">
    <property type="protein sequence ID" value="AHV96190.1"/>
    <property type="molecule type" value="Genomic_DNA"/>
</dbReference>
<evidence type="ECO:0000259" key="1">
    <source>
        <dbReference type="PROSITE" id="PS51186"/>
    </source>
</evidence>
<sequence length="194" mass="22171">MTHSVDPIMLSIPERLETERLLIRAPLWGDGTAMNEAILESLEELRPWMPFARTAPTLEDSEKHIRLARVEYLKHSELHMLIFNKHTGELIGSSGLHRIDWDIRSFETGYWIRTSCAGKGYITEAVNGIADFAIRELEANRIEIRCNAKNLKSAAVAERAGFTLEGIYRNNRRGENGELENTKVFSKVRGIEYE</sequence>
<dbReference type="Pfam" id="PF13302">
    <property type="entry name" value="Acetyltransf_3"/>
    <property type="match status" value="1"/>
</dbReference>
<organism evidence="2 3">
    <name type="scientific">Paenibacillus sabinae T27</name>
    <dbReference type="NCBI Taxonomy" id="1268072"/>
    <lineage>
        <taxon>Bacteria</taxon>
        <taxon>Bacillati</taxon>
        <taxon>Bacillota</taxon>
        <taxon>Bacilli</taxon>
        <taxon>Bacillales</taxon>
        <taxon>Paenibacillaceae</taxon>
        <taxon>Paenibacillus</taxon>
    </lineage>
</organism>
<dbReference type="GO" id="GO:1990189">
    <property type="term" value="F:protein N-terminal-serine acetyltransferase activity"/>
    <property type="evidence" value="ECO:0007669"/>
    <property type="project" value="TreeGrafter"/>
</dbReference>
<dbReference type="eggNOG" id="COG1670">
    <property type="taxonomic scope" value="Bacteria"/>
</dbReference>
<dbReference type="Gene3D" id="3.40.630.30">
    <property type="match status" value="1"/>
</dbReference>
<dbReference type="AlphaFoldDB" id="X4ZHI5"/>
<dbReference type="GO" id="GO:0005737">
    <property type="term" value="C:cytoplasm"/>
    <property type="evidence" value="ECO:0007669"/>
    <property type="project" value="TreeGrafter"/>
</dbReference>